<dbReference type="InterPro" id="IPR025753">
    <property type="entry name" value="AAA_N_dom"/>
</dbReference>
<evidence type="ECO:0000313" key="8">
    <source>
        <dbReference type="EMBL" id="GMH14881.1"/>
    </source>
</evidence>
<accession>A0AAD3XSL6</accession>
<keyword evidence="9" id="KW-1185">Reference proteome</keyword>
<comment type="caution">
    <text evidence="8">The sequence shown here is derived from an EMBL/GenBank/DDBJ whole genome shotgun (WGS) entry which is preliminary data.</text>
</comment>
<dbReference type="InterPro" id="IPR003593">
    <property type="entry name" value="AAA+_ATPase"/>
</dbReference>
<comment type="cofactor">
    <cofactor evidence="1">
        <name>Mg(2+)</name>
        <dbReference type="ChEBI" id="CHEBI:18420"/>
    </cofactor>
</comment>
<dbReference type="Gene3D" id="3.40.50.300">
    <property type="entry name" value="P-loop containing nucleotide triphosphate hydrolases"/>
    <property type="match status" value="1"/>
</dbReference>
<dbReference type="GO" id="GO:0006950">
    <property type="term" value="P:response to stress"/>
    <property type="evidence" value="ECO:0007669"/>
    <property type="project" value="UniProtKB-ARBA"/>
</dbReference>
<protein>
    <recommendedName>
        <fullName evidence="7">AAA+ ATPase domain-containing protein</fullName>
    </recommendedName>
</protein>
<dbReference type="InterPro" id="IPR050747">
    <property type="entry name" value="Mitochondrial_chaperone_BCS1"/>
</dbReference>
<evidence type="ECO:0000256" key="6">
    <source>
        <dbReference type="RuleBase" id="RU003651"/>
    </source>
</evidence>
<reference evidence="8" key="1">
    <citation type="submission" date="2023-05" db="EMBL/GenBank/DDBJ databases">
        <title>Nepenthes gracilis genome sequencing.</title>
        <authorList>
            <person name="Fukushima K."/>
        </authorList>
    </citation>
    <scope>NUCLEOTIDE SEQUENCE</scope>
    <source>
        <strain evidence="8">SING2019-196</strain>
    </source>
</reference>
<dbReference type="Pfam" id="PF25568">
    <property type="entry name" value="AAA_lid_At3g28540"/>
    <property type="match status" value="1"/>
</dbReference>
<evidence type="ECO:0000256" key="4">
    <source>
        <dbReference type="ARBA" id="ARBA00022842"/>
    </source>
</evidence>
<dbReference type="Pfam" id="PF00004">
    <property type="entry name" value="AAA"/>
    <property type="match status" value="1"/>
</dbReference>
<dbReference type="InterPro" id="IPR027417">
    <property type="entry name" value="P-loop_NTPase"/>
</dbReference>
<dbReference type="CDD" id="cd19510">
    <property type="entry name" value="RecA-like_BCS1"/>
    <property type="match status" value="1"/>
</dbReference>
<organism evidence="8 9">
    <name type="scientific">Nepenthes gracilis</name>
    <name type="common">Slender pitcher plant</name>
    <dbReference type="NCBI Taxonomy" id="150966"/>
    <lineage>
        <taxon>Eukaryota</taxon>
        <taxon>Viridiplantae</taxon>
        <taxon>Streptophyta</taxon>
        <taxon>Embryophyta</taxon>
        <taxon>Tracheophyta</taxon>
        <taxon>Spermatophyta</taxon>
        <taxon>Magnoliopsida</taxon>
        <taxon>eudicotyledons</taxon>
        <taxon>Gunneridae</taxon>
        <taxon>Pentapetalae</taxon>
        <taxon>Caryophyllales</taxon>
        <taxon>Nepenthaceae</taxon>
        <taxon>Nepenthes</taxon>
    </lineage>
</organism>
<dbReference type="Gene3D" id="6.10.280.40">
    <property type="match status" value="1"/>
</dbReference>
<dbReference type="AlphaFoldDB" id="A0AAD3XSL6"/>
<name>A0AAD3XSL6_NEPGR</name>
<proteinExistence type="inferred from homology"/>
<dbReference type="Proteomes" id="UP001279734">
    <property type="component" value="Unassembled WGS sequence"/>
</dbReference>
<dbReference type="PROSITE" id="PS00674">
    <property type="entry name" value="AAA"/>
    <property type="match status" value="1"/>
</dbReference>
<comment type="catalytic activity">
    <reaction evidence="5">
        <text>ATP + H2O = ADP + phosphate + H(+)</text>
        <dbReference type="Rhea" id="RHEA:13065"/>
        <dbReference type="ChEBI" id="CHEBI:15377"/>
        <dbReference type="ChEBI" id="CHEBI:15378"/>
        <dbReference type="ChEBI" id="CHEBI:30616"/>
        <dbReference type="ChEBI" id="CHEBI:43474"/>
        <dbReference type="ChEBI" id="CHEBI:456216"/>
    </reaction>
</comment>
<dbReference type="EMBL" id="BSYO01000014">
    <property type="protein sequence ID" value="GMH14881.1"/>
    <property type="molecule type" value="Genomic_DNA"/>
</dbReference>
<keyword evidence="6" id="KW-0547">Nucleotide-binding</keyword>
<keyword evidence="4" id="KW-0460">Magnesium</keyword>
<dbReference type="PANTHER" id="PTHR23070">
    <property type="entry name" value="BCS1 AAA-TYPE ATPASE"/>
    <property type="match status" value="1"/>
</dbReference>
<keyword evidence="3" id="KW-0378">Hydrolase</keyword>
<feature type="domain" description="AAA+ ATPase" evidence="7">
    <location>
        <begin position="240"/>
        <end position="376"/>
    </location>
</feature>
<evidence type="ECO:0000256" key="2">
    <source>
        <dbReference type="ARBA" id="ARBA00007448"/>
    </source>
</evidence>
<dbReference type="SMART" id="SM00382">
    <property type="entry name" value="AAA"/>
    <property type="match status" value="1"/>
</dbReference>
<evidence type="ECO:0000256" key="5">
    <source>
        <dbReference type="ARBA" id="ARBA00049360"/>
    </source>
</evidence>
<keyword evidence="6" id="KW-0067">ATP-binding</keyword>
<gene>
    <name evidence="8" type="ORF">Nepgr_016722</name>
</gene>
<dbReference type="GO" id="GO:0005524">
    <property type="term" value="F:ATP binding"/>
    <property type="evidence" value="ECO:0007669"/>
    <property type="project" value="UniProtKB-KW"/>
</dbReference>
<evidence type="ECO:0000256" key="3">
    <source>
        <dbReference type="ARBA" id="ARBA00022801"/>
    </source>
</evidence>
<dbReference type="InterPro" id="IPR003959">
    <property type="entry name" value="ATPase_AAA_core"/>
</dbReference>
<evidence type="ECO:0000256" key="1">
    <source>
        <dbReference type="ARBA" id="ARBA00001946"/>
    </source>
</evidence>
<dbReference type="InterPro" id="IPR003960">
    <property type="entry name" value="ATPase_AAA_CS"/>
</dbReference>
<dbReference type="InterPro" id="IPR058017">
    <property type="entry name" value="At3g28540-like_C"/>
</dbReference>
<comment type="similarity">
    <text evidence="2">Belongs to the AAA ATPase family. BCS1 subfamily.</text>
</comment>
<dbReference type="GO" id="GO:0016887">
    <property type="term" value="F:ATP hydrolysis activity"/>
    <property type="evidence" value="ECO:0007669"/>
    <property type="project" value="InterPro"/>
</dbReference>
<sequence>MPSASSMFSAYASLSATIMLFRSAANELIPPPIRRYVYSAVGELFQRRSNKLTLVVEEGNAISRNLVYEASEIYLRTKISPSADRLKVSKGPKENKIIVSFVKGEKIDDVFDGIELNWRFVCLEHNNQNDDSGSSSSTRQESRYFELSFDKKFKERVLNSYLPFVMSRSKEMKDRDKALKLCTLGNWYPGGNIHWETVKLDHPTTFETLAMDPGMKEAIIGDLDRFVERREYYKRVGRAWKRGYLLYGPPGTGKSSLIAAIANHLKFDIYDLQLRHLMHDSDLRRLLLSTTNRSILVMEDIDCSLELPDRNIVEGKKKTPQVQLTLSGLLNFVDGLWSSCGDERILIFTTNNKDKLDPALLRPGRMDMHIHMSYLTAHGFKVLASNYLGINAYHRLFGEIERLIGITSITPAQVAEELMRSEDADVALEGVCRLLKRKKLENEEVIRDEEANGSLECLGCKKQKSEI</sequence>
<evidence type="ECO:0000313" key="9">
    <source>
        <dbReference type="Proteomes" id="UP001279734"/>
    </source>
</evidence>
<dbReference type="Pfam" id="PF14363">
    <property type="entry name" value="AAA_assoc"/>
    <property type="match status" value="1"/>
</dbReference>
<evidence type="ECO:0000259" key="7">
    <source>
        <dbReference type="SMART" id="SM00382"/>
    </source>
</evidence>
<dbReference type="SUPFAM" id="SSF52540">
    <property type="entry name" value="P-loop containing nucleoside triphosphate hydrolases"/>
    <property type="match status" value="1"/>
</dbReference>